<sequence length="287" mass="30834">MLTFGRGWWSLPGVLLVLAIHYVATSIGGAFAFTDWTGIGSFEWVGSRNFTTILEDPTMRGALVNTLLLAATSVVLVNVLGLSLALALNRTLRSRYVLRMLFFMPVVLSPLAISYIWKFIFDYDGPVNAALAAVGLGEWKRAWLADPDLALWAVLLVIVWQTTGIAMVIYTAGLAAVPAEFEEAAALDGAGLWQRFWHVVLPCIRPAVAISTTLGLINGLRIFDQIIALTAGGPAGATETLATKVFQQAFSLGNFGQGAALALLLTMIILVVAIIQQRVTNGTARES</sequence>
<evidence type="ECO:0000256" key="2">
    <source>
        <dbReference type="ARBA" id="ARBA00022448"/>
    </source>
</evidence>
<protein>
    <submittedName>
        <fullName evidence="9">Sugar ABC transporter permease</fullName>
    </submittedName>
</protein>
<evidence type="ECO:0000259" key="8">
    <source>
        <dbReference type="PROSITE" id="PS50928"/>
    </source>
</evidence>
<reference evidence="9" key="1">
    <citation type="submission" date="2021-01" db="EMBL/GenBank/DDBJ databases">
        <title>Whole genome shotgun sequence of Virgisporangium aliadipatigenens NBRC 105644.</title>
        <authorList>
            <person name="Komaki H."/>
            <person name="Tamura T."/>
        </authorList>
    </citation>
    <scope>NUCLEOTIDE SEQUENCE</scope>
    <source>
        <strain evidence="9">NBRC 105644</strain>
    </source>
</reference>
<feature type="transmembrane region" description="Helical" evidence="7">
    <location>
        <begin position="149"/>
        <end position="175"/>
    </location>
</feature>
<evidence type="ECO:0000313" key="9">
    <source>
        <dbReference type="EMBL" id="GIJ49585.1"/>
    </source>
</evidence>
<dbReference type="SUPFAM" id="SSF161098">
    <property type="entry name" value="MetI-like"/>
    <property type="match status" value="1"/>
</dbReference>
<proteinExistence type="inferred from homology"/>
<accession>A0A8J4DST7</accession>
<evidence type="ECO:0000256" key="4">
    <source>
        <dbReference type="ARBA" id="ARBA00022692"/>
    </source>
</evidence>
<dbReference type="Gene3D" id="1.10.3720.10">
    <property type="entry name" value="MetI-like"/>
    <property type="match status" value="1"/>
</dbReference>
<keyword evidence="6 7" id="KW-0472">Membrane</keyword>
<evidence type="ECO:0000256" key="7">
    <source>
        <dbReference type="RuleBase" id="RU363032"/>
    </source>
</evidence>
<dbReference type="PANTHER" id="PTHR30193:SF37">
    <property type="entry name" value="INNER MEMBRANE ABC TRANSPORTER PERMEASE PROTEIN YCJO"/>
    <property type="match status" value="1"/>
</dbReference>
<dbReference type="InterPro" id="IPR035906">
    <property type="entry name" value="MetI-like_sf"/>
</dbReference>
<dbReference type="PANTHER" id="PTHR30193">
    <property type="entry name" value="ABC TRANSPORTER PERMEASE PROTEIN"/>
    <property type="match status" value="1"/>
</dbReference>
<comment type="subcellular location">
    <subcellularLocation>
        <location evidence="1 7">Cell membrane</location>
        <topology evidence="1 7">Multi-pass membrane protein</topology>
    </subcellularLocation>
</comment>
<dbReference type="Pfam" id="PF00528">
    <property type="entry name" value="BPD_transp_1"/>
    <property type="match status" value="1"/>
</dbReference>
<evidence type="ECO:0000256" key="6">
    <source>
        <dbReference type="ARBA" id="ARBA00023136"/>
    </source>
</evidence>
<evidence type="ECO:0000256" key="3">
    <source>
        <dbReference type="ARBA" id="ARBA00022475"/>
    </source>
</evidence>
<dbReference type="EMBL" id="BOPF01000029">
    <property type="protein sequence ID" value="GIJ49585.1"/>
    <property type="molecule type" value="Genomic_DNA"/>
</dbReference>
<dbReference type="InterPro" id="IPR051393">
    <property type="entry name" value="ABC_transporter_permease"/>
</dbReference>
<dbReference type="CDD" id="cd06261">
    <property type="entry name" value="TM_PBP2"/>
    <property type="match status" value="1"/>
</dbReference>
<organism evidence="9 10">
    <name type="scientific">Virgisporangium aliadipatigenens</name>
    <dbReference type="NCBI Taxonomy" id="741659"/>
    <lineage>
        <taxon>Bacteria</taxon>
        <taxon>Bacillati</taxon>
        <taxon>Actinomycetota</taxon>
        <taxon>Actinomycetes</taxon>
        <taxon>Micromonosporales</taxon>
        <taxon>Micromonosporaceae</taxon>
        <taxon>Virgisporangium</taxon>
    </lineage>
</organism>
<dbReference type="PROSITE" id="PS50928">
    <property type="entry name" value="ABC_TM1"/>
    <property type="match status" value="1"/>
</dbReference>
<dbReference type="Proteomes" id="UP000619260">
    <property type="component" value="Unassembled WGS sequence"/>
</dbReference>
<feature type="transmembrane region" description="Helical" evidence="7">
    <location>
        <begin position="196"/>
        <end position="217"/>
    </location>
</feature>
<comment type="caution">
    <text evidence="9">The sequence shown here is derived from an EMBL/GenBank/DDBJ whole genome shotgun (WGS) entry which is preliminary data.</text>
</comment>
<keyword evidence="5 7" id="KW-1133">Transmembrane helix</keyword>
<feature type="transmembrane region" description="Helical" evidence="7">
    <location>
        <begin position="255"/>
        <end position="275"/>
    </location>
</feature>
<keyword evidence="3" id="KW-1003">Cell membrane</keyword>
<dbReference type="AlphaFoldDB" id="A0A8J4DST7"/>
<name>A0A8J4DST7_9ACTN</name>
<feature type="domain" description="ABC transmembrane type-1" evidence="8">
    <location>
        <begin position="63"/>
        <end position="276"/>
    </location>
</feature>
<dbReference type="RefSeq" id="WP_203903058.1">
    <property type="nucleotide sequence ID" value="NZ_BOPF01000029.1"/>
</dbReference>
<feature type="transmembrane region" description="Helical" evidence="7">
    <location>
        <begin position="96"/>
        <end position="117"/>
    </location>
</feature>
<dbReference type="InterPro" id="IPR000515">
    <property type="entry name" value="MetI-like"/>
</dbReference>
<dbReference type="GO" id="GO:0055085">
    <property type="term" value="P:transmembrane transport"/>
    <property type="evidence" value="ECO:0007669"/>
    <property type="project" value="InterPro"/>
</dbReference>
<gene>
    <name evidence="9" type="primary">msmF</name>
    <name evidence="9" type="ORF">Val02_64710</name>
</gene>
<evidence type="ECO:0000313" key="10">
    <source>
        <dbReference type="Proteomes" id="UP000619260"/>
    </source>
</evidence>
<keyword evidence="2 7" id="KW-0813">Transport</keyword>
<dbReference type="GO" id="GO:0005886">
    <property type="term" value="C:plasma membrane"/>
    <property type="evidence" value="ECO:0007669"/>
    <property type="project" value="UniProtKB-SubCell"/>
</dbReference>
<keyword evidence="4 7" id="KW-0812">Transmembrane</keyword>
<evidence type="ECO:0000256" key="1">
    <source>
        <dbReference type="ARBA" id="ARBA00004651"/>
    </source>
</evidence>
<feature type="transmembrane region" description="Helical" evidence="7">
    <location>
        <begin position="67"/>
        <end position="89"/>
    </location>
</feature>
<comment type="similarity">
    <text evidence="7">Belongs to the binding-protein-dependent transport system permease family.</text>
</comment>
<evidence type="ECO:0000256" key="5">
    <source>
        <dbReference type="ARBA" id="ARBA00022989"/>
    </source>
</evidence>
<keyword evidence="10" id="KW-1185">Reference proteome</keyword>